<evidence type="ECO:0000256" key="1">
    <source>
        <dbReference type="ARBA" id="ARBA00022837"/>
    </source>
</evidence>
<dbReference type="InterPro" id="IPR011049">
    <property type="entry name" value="Serralysin-like_metalloprot_C"/>
</dbReference>
<protein>
    <submittedName>
        <fullName evidence="2">Hemagglutinin/hemolysin-like protein</fullName>
    </submittedName>
</protein>
<organism evidence="2 3">
    <name type="scientific">Methylophaga lonarensis MPL</name>
    <dbReference type="NCBI Taxonomy" id="1286106"/>
    <lineage>
        <taxon>Bacteria</taxon>
        <taxon>Pseudomonadati</taxon>
        <taxon>Pseudomonadota</taxon>
        <taxon>Gammaproteobacteria</taxon>
        <taxon>Thiotrichales</taxon>
        <taxon>Piscirickettsiaceae</taxon>
        <taxon>Methylophaga</taxon>
    </lineage>
</organism>
<keyword evidence="3" id="KW-1185">Reference proteome</keyword>
<proteinExistence type="predicted"/>
<dbReference type="InterPro" id="IPR047777">
    <property type="entry name" value="LapA-like_RM"/>
</dbReference>
<reference evidence="2 3" key="1">
    <citation type="journal article" date="2013" name="Genome Announc.">
        <title>Draft Genome Sequence of Methylophaga lonarensis MPLT, a Haloalkaliphilic (Non-Methane-Utilizing) Methylotroph.</title>
        <authorList>
            <person name="Shetty S.A."/>
            <person name="Marathe N.P."/>
            <person name="Munot H."/>
            <person name="Antony C.P."/>
            <person name="Dhotre D.P."/>
            <person name="Murrell J.C."/>
            <person name="Shouche Y.S."/>
        </authorList>
    </citation>
    <scope>NUCLEOTIDE SEQUENCE [LARGE SCALE GENOMIC DNA]</scope>
    <source>
        <strain evidence="2 3">MPL</strain>
    </source>
</reference>
<dbReference type="eggNOG" id="COG2931">
    <property type="taxonomic scope" value="Bacteria"/>
</dbReference>
<keyword evidence="1" id="KW-0106">Calcium</keyword>
<dbReference type="InterPro" id="IPR001343">
    <property type="entry name" value="Hemolysn_Ca-bd"/>
</dbReference>
<sequence length="778" mass="81760">MATEIGTVTVLIGTATAVSTDGSIRHLQVGDKVFQNDLISTGADGAVEIHFADGSVMDLGRSSNALLDSEVFDPTTPMADAQDEALVDDVDLIQQAILEGADPTQIAEATAAGAGPEAGSEGTREPFYNQFNAPETRPDNGFETTGISFDFFDPEPTLGLLNTGDDAIFPPVNGDDPDVTPPNTPPQAASSNAITCEDTLLTFQLADFRYSDADGDTVQFIRIDSLPLDGQLFFNGIAVIEPGLEISAEDIENGLLTFMPEENASGRDEYGDDTTTGNMKTDYASFEFSVSDGTDWSPSSSTMTIDVTPVADAPELSVSSKEPRTVTINTYNVTDTAGTYTVLAFAAGVDPDAPDASPVDISIRGGTFAPGFGVSGATFGGANQGNPDEIGFDFNLGASEHLVVKFENDVTTVDVSFAWKHGYNYNSVTGSGAIEGETAVISFYMDGVLIESIEHAGGTDRVDGPFTFQPSSGVPFNEIRFSAKGEGDDYLINSITYTEWVDSGDEITVEAGDSVFLSISAALTDTDGSESITKIVVSNIPSGFVLTDGTNTFTATDDLNEIDVKDWDLSLLSLQVPGNAVYETTEFQLTVSATSEESLADSLDPSEVCGSLTATTEIPLTITVTALPPILLEGTRQADTLIGSEANEIIYGGAGNDIMTGGGGRDVFVWKSGDASAMRPASDTITDFNNGQADVLDISDLLQGEEAGNLTDYIRIEQVGDDVVLNLSPNGDGAEFQTITLQGTSLGDLGVGHFDPATQQAEIINSLLSQGQIQVDQS</sequence>
<comment type="caution">
    <text evidence="2">The sequence shown here is derived from an EMBL/GenBank/DDBJ whole genome shotgun (WGS) entry which is preliminary data.</text>
</comment>
<dbReference type="InterPro" id="IPR019960">
    <property type="entry name" value="T1SS_VCA0849"/>
</dbReference>
<name>M7PV49_9GAMM</name>
<dbReference type="NCBIfam" id="TIGR03661">
    <property type="entry name" value="T1SS_VCA0849"/>
    <property type="match status" value="1"/>
</dbReference>
<dbReference type="eggNOG" id="COG4932">
    <property type="taxonomic scope" value="Bacteria"/>
</dbReference>
<dbReference type="Gene3D" id="2.150.10.10">
    <property type="entry name" value="Serralysin-like metalloprotease, C-terminal"/>
    <property type="match status" value="1"/>
</dbReference>
<dbReference type="SUPFAM" id="SSF51120">
    <property type="entry name" value="beta-Roll"/>
    <property type="match status" value="1"/>
</dbReference>
<dbReference type="EMBL" id="APHR01000002">
    <property type="protein sequence ID" value="EMR14309.1"/>
    <property type="molecule type" value="Genomic_DNA"/>
</dbReference>
<dbReference type="NCBIfam" id="NF033682">
    <property type="entry name" value="retention_LapA"/>
    <property type="match status" value="1"/>
</dbReference>
<dbReference type="Pfam" id="PF00353">
    <property type="entry name" value="HemolysinCabind"/>
    <property type="match status" value="1"/>
</dbReference>
<evidence type="ECO:0000313" key="2">
    <source>
        <dbReference type="EMBL" id="EMR14309.1"/>
    </source>
</evidence>
<dbReference type="GO" id="GO:0005509">
    <property type="term" value="F:calcium ion binding"/>
    <property type="evidence" value="ECO:0007669"/>
    <property type="project" value="InterPro"/>
</dbReference>
<dbReference type="Proteomes" id="UP000012019">
    <property type="component" value="Unassembled WGS sequence"/>
</dbReference>
<dbReference type="STRING" id="1286106.MPL1_00472"/>
<accession>M7PV49</accession>
<dbReference type="OrthoDB" id="5192166at2"/>
<gene>
    <name evidence="2" type="ORF">MPL1_00472</name>
</gene>
<dbReference type="AlphaFoldDB" id="M7PV49"/>
<evidence type="ECO:0000313" key="3">
    <source>
        <dbReference type="Proteomes" id="UP000012019"/>
    </source>
</evidence>
<dbReference type="RefSeq" id="WP_009725162.1">
    <property type="nucleotide sequence ID" value="NZ_APHR01000002.1"/>
</dbReference>
<dbReference type="PATRIC" id="fig|1286106.3.peg.93"/>